<evidence type="ECO:0000313" key="2">
    <source>
        <dbReference type="EMBL" id="VUZ45321.1"/>
    </source>
</evidence>
<dbReference type="Proteomes" id="UP000321570">
    <property type="component" value="Unassembled WGS sequence"/>
</dbReference>
<dbReference type="InterPro" id="IPR003961">
    <property type="entry name" value="FN3_dom"/>
</dbReference>
<dbReference type="Gene3D" id="2.60.40.10">
    <property type="entry name" value="Immunoglobulins"/>
    <property type="match status" value="2"/>
</dbReference>
<protein>
    <recommendedName>
        <fullName evidence="1">Fibronectin type-III domain-containing protein</fullName>
    </recommendedName>
</protein>
<feature type="non-terminal residue" evidence="2">
    <location>
        <position position="261"/>
    </location>
</feature>
<keyword evidence="3" id="KW-1185">Reference proteome</keyword>
<proteinExistence type="predicted"/>
<gene>
    <name evidence="2" type="ORF">WMSIL1_LOCUS5274</name>
</gene>
<dbReference type="EMBL" id="CABIJS010000166">
    <property type="protein sequence ID" value="VUZ45321.1"/>
    <property type="molecule type" value="Genomic_DNA"/>
</dbReference>
<feature type="domain" description="Fibronectin type-III" evidence="1">
    <location>
        <begin position="166"/>
        <end position="257"/>
    </location>
</feature>
<organism evidence="2 3">
    <name type="scientific">Hymenolepis diminuta</name>
    <name type="common">Rat tapeworm</name>
    <dbReference type="NCBI Taxonomy" id="6216"/>
    <lineage>
        <taxon>Eukaryota</taxon>
        <taxon>Metazoa</taxon>
        <taxon>Spiralia</taxon>
        <taxon>Lophotrochozoa</taxon>
        <taxon>Platyhelminthes</taxon>
        <taxon>Cestoda</taxon>
        <taxon>Eucestoda</taxon>
        <taxon>Cyclophyllidea</taxon>
        <taxon>Hymenolepididae</taxon>
        <taxon>Hymenolepis</taxon>
    </lineage>
</organism>
<feature type="domain" description="Fibronectin type-III" evidence="1">
    <location>
        <begin position="37"/>
        <end position="130"/>
    </location>
</feature>
<name>A0A564YDI1_HYMDI</name>
<dbReference type="Pfam" id="PF00041">
    <property type="entry name" value="fn3"/>
    <property type="match status" value="1"/>
</dbReference>
<sequence length="261" mass="28925">EKFVASVTPIIESKDGVRYGGVPATTKLTESTATDEAPTNVILNEERNNEVLLSWDPPKRPILTYYIYSVLYYNGNESDWIEKNTTLNELSISVKSNPQAVKAKVAVISNSVKSDYIWANWLNMNPSLISPRWIAVERTISTENLSGPIFHHLPPITGYNESDQSVPSNVTLVQVSSTEAILSWNPPINKGGEILGYKVLYTSGQTPSKMDVGNFTRVSMRFGNEASAIEASVATTTEKNVESQKWHFSKIVRIELPTTGK</sequence>
<dbReference type="InterPro" id="IPR036116">
    <property type="entry name" value="FN3_sf"/>
</dbReference>
<evidence type="ECO:0000259" key="1">
    <source>
        <dbReference type="PROSITE" id="PS50853"/>
    </source>
</evidence>
<dbReference type="CDD" id="cd00063">
    <property type="entry name" value="FN3"/>
    <property type="match status" value="1"/>
</dbReference>
<dbReference type="InterPro" id="IPR013783">
    <property type="entry name" value="Ig-like_fold"/>
</dbReference>
<reference evidence="2 3" key="1">
    <citation type="submission" date="2019-07" db="EMBL/GenBank/DDBJ databases">
        <authorList>
            <person name="Jastrzebski P J."/>
            <person name="Paukszto L."/>
            <person name="Jastrzebski P J."/>
        </authorList>
    </citation>
    <scope>NUCLEOTIDE SEQUENCE [LARGE SCALE GENOMIC DNA]</scope>
    <source>
        <strain evidence="2 3">WMS-il1</strain>
    </source>
</reference>
<dbReference type="PROSITE" id="PS50853">
    <property type="entry name" value="FN3"/>
    <property type="match status" value="2"/>
</dbReference>
<dbReference type="SUPFAM" id="SSF49265">
    <property type="entry name" value="Fibronectin type III"/>
    <property type="match status" value="1"/>
</dbReference>
<evidence type="ECO:0000313" key="3">
    <source>
        <dbReference type="Proteomes" id="UP000321570"/>
    </source>
</evidence>
<feature type="non-terminal residue" evidence="2">
    <location>
        <position position="1"/>
    </location>
</feature>
<accession>A0A564YDI1</accession>
<dbReference type="AlphaFoldDB" id="A0A564YDI1"/>